<sequence>MEIEFKSSKYSNVIALMRLTAFKFSLFIAKRVSLKIINYYDNPENEEEIEVLGASAYERFSVSFILPLVIWLDPLDYDDRCTDSWAYSFDVVYNGQVPSN</sequence>
<dbReference type="Proteomes" id="UP001320119">
    <property type="component" value="Chromosome"/>
</dbReference>
<dbReference type="EMBL" id="AP023086">
    <property type="protein sequence ID" value="BCD97690.1"/>
    <property type="molecule type" value="Genomic_DNA"/>
</dbReference>
<dbReference type="AlphaFoldDB" id="A0AAN1WHG2"/>
<dbReference type="KEGG" id="marq:MARGE09_P1891"/>
<proteinExistence type="predicted"/>
<keyword evidence="2" id="KW-1185">Reference proteome</keyword>
<organism evidence="1 2">
    <name type="scientific">Marinagarivorans cellulosilyticus</name>
    <dbReference type="NCBI Taxonomy" id="2721545"/>
    <lineage>
        <taxon>Bacteria</taxon>
        <taxon>Pseudomonadati</taxon>
        <taxon>Pseudomonadota</taxon>
        <taxon>Gammaproteobacteria</taxon>
        <taxon>Cellvibrionales</taxon>
        <taxon>Cellvibrionaceae</taxon>
        <taxon>Marinagarivorans</taxon>
    </lineage>
</organism>
<name>A0AAN1WHG2_9GAMM</name>
<evidence type="ECO:0000313" key="2">
    <source>
        <dbReference type="Proteomes" id="UP001320119"/>
    </source>
</evidence>
<dbReference type="RefSeq" id="WP_236987157.1">
    <property type="nucleotide sequence ID" value="NZ_AP023086.1"/>
</dbReference>
<evidence type="ECO:0000313" key="1">
    <source>
        <dbReference type="EMBL" id="BCD97690.1"/>
    </source>
</evidence>
<reference evidence="1 2" key="1">
    <citation type="journal article" date="2022" name="IScience">
        <title>An ultrasensitive nanofiber-based assay for enzymatic hydrolysis and deep-sea microbial degradation of cellulose.</title>
        <authorList>
            <person name="Tsudome M."/>
            <person name="Tachioka M."/>
            <person name="Miyazaki M."/>
            <person name="Uchimura K."/>
            <person name="Tsuda M."/>
            <person name="Takaki Y."/>
            <person name="Deguchi S."/>
        </authorList>
    </citation>
    <scope>NUCLEOTIDE SEQUENCE [LARGE SCALE GENOMIC DNA]</scope>
    <source>
        <strain evidence="1 2">GE09</strain>
    </source>
</reference>
<accession>A0AAN1WHG2</accession>
<gene>
    <name evidence="1" type="ORF">MARGE09_P1891</name>
</gene>
<protein>
    <submittedName>
        <fullName evidence="1">Uncharacterized protein</fullName>
    </submittedName>
</protein>